<protein>
    <submittedName>
        <fullName evidence="2">Uncharacterized protein</fullName>
    </submittedName>
</protein>
<evidence type="ECO:0000313" key="2">
    <source>
        <dbReference type="EMBL" id="TDK41007.1"/>
    </source>
</evidence>
<keyword evidence="3" id="KW-1185">Reference proteome</keyword>
<reference evidence="2 3" key="1">
    <citation type="submission" date="2019-03" db="EMBL/GenBank/DDBJ databases">
        <title>Ruegeria lutea sp. nov., a novel strain, isolated from marine sediment, the Masan Bay, South Korea.</title>
        <authorList>
            <person name="Kim J."/>
            <person name="Kim D.-Y."/>
            <person name="Lee S.-S."/>
        </authorList>
    </citation>
    <scope>NUCLEOTIDE SEQUENCE [LARGE SCALE GENOMIC DNA]</scope>
    <source>
        <strain evidence="2 3">318-1</strain>
    </source>
</reference>
<dbReference type="EMBL" id="SMUV01000074">
    <property type="protein sequence ID" value="TDK41007.1"/>
    <property type="molecule type" value="Genomic_DNA"/>
</dbReference>
<dbReference type="AlphaFoldDB" id="A0A4V3AQ17"/>
<dbReference type="RefSeq" id="WP_133361577.1">
    <property type="nucleotide sequence ID" value="NZ_SMUV01000074.1"/>
</dbReference>
<dbReference type="OrthoDB" id="7867131at2"/>
<keyword evidence="1" id="KW-0472">Membrane</keyword>
<dbReference type="Proteomes" id="UP000295301">
    <property type="component" value="Unassembled WGS sequence"/>
</dbReference>
<sequence>MISQVLNSPAFQNGFWVFVGIVAGAFIQYFLGYLQGRKQAKNALKVMQIEIEYNLGEVKALLDHIEWMRSRISAGQILVGDLFFPMEKFDYSSIAPLANSGYFHILLGPERVKKYLEFNNFFRVENGSSLTSMLRTEHGAENSLNFLDNVKVRALELAKGLDQIANSRLTFVRLKLVPKKSGE</sequence>
<feature type="transmembrane region" description="Helical" evidence="1">
    <location>
        <begin position="15"/>
        <end position="34"/>
    </location>
</feature>
<accession>A0A4V3AQ17</accession>
<name>A0A4V3AQ17_9RHOB</name>
<organism evidence="2 3">
    <name type="scientific">Antarcticimicrobium luteum</name>
    <dbReference type="NCBI Taxonomy" id="2547397"/>
    <lineage>
        <taxon>Bacteria</taxon>
        <taxon>Pseudomonadati</taxon>
        <taxon>Pseudomonadota</taxon>
        <taxon>Alphaproteobacteria</taxon>
        <taxon>Rhodobacterales</taxon>
        <taxon>Paracoccaceae</taxon>
        <taxon>Antarcticimicrobium</taxon>
    </lineage>
</organism>
<comment type="caution">
    <text evidence="2">The sequence shown here is derived from an EMBL/GenBank/DDBJ whole genome shotgun (WGS) entry which is preliminary data.</text>
</comment>
<keyword evidence="1" id="KW-0812">Transmembrane</keyword>
<keyword evidence="1" id="KW-1133">Transmembrane helix</keyword>
<proteinExistence type="predicted"/>
<evidence type="ECO:0000256" key="1">
    <source>
        <dbReference type="SAM" id="Phobius"/>
    </source>
</evidence>
<evidence type="ECO:0000313" key="3">
    <source>
        <dbReference type="Proteomes" id="UP000295301"/>
    </source>
</evidence>
<gene>
    <name evidence="2" type="ORF">E1832_20075</name>
</gene>